<dbReference type="EMBL" id="KV454300">
    <property type="protein sequence ID" value="ODQ70389.1"/>
    <property type="molecule type" value="Genomic_DNA"/>
</dbReference>
<accession>A0A1E3PY62</accession>
<dbReference type="AlphaFoldDB" id="A0A1E3PY62"/>
<dbReference type="OrthoDB" id="4327540at2759"/>
<evidence type="ECO:0008006" key="3">
    <source>
        <dbReference type="Google" id="ProtNLM"/>
    </source>
</evidence>
<gene>
    <name evidence="1" type="ORF">LIPSTDRAFT_74674</name>
</gene>
<reference evidence="1 2" key="1">
    <citation type="journal article" date="2016" name="Proc. Natl. Acad. Sci. U.S.A.">
        <title>Comparative genomics of biotechnologically important yeasts.</title>
        <authorList>
            <person name="Riley R."/>
            <person name="Haridas S."/>
            <person name="Wolfe K.H."/>
            <person name="Lopes M.R."/>
            <person name="Hittinger C.T."/>
            <person name="Goeker M."/>
            <person name="Salamov A.A."/>
            <person name="Wisecaver J.H."/>
            <person name="Long T.M."/>
            <person name="Calvey C.H."/>
            <person name="Aerts A.L."/>
            <person name="Barry K.W."/>
            <person name="Choi C."/>
            <person name="Clum A."/>
            <person name="Coughlan A.Y."/>
            <person name="Deshpande S."/>
            <person name="Douglass A.P."/>
            <person name="Hanson S.J."/>
            <person name="Klenk H.-P."/>
            <person name="LaButti K.M."/>
            <person name="Lapidus A."/>
            <person name="Lindquist E.A."/>
            <person name="Lipzen A.M."/>
            <person name="Meier-Kolthoff J.P."/>
            <person name="Ohm R.A."/>
            <person name="Otillar R.P."/>
            <person name="Pangilinan J.L."/>
            <person name="Peng Y."/>
            <person name="Rokas A."/>
            <person name="Rosa C.A."/>
            <person name="Scheuner C."/>
            <person name="Sibirny A.A."/>
            <person name="Slot J.C."/>
            <person name="Stielow J.B."/>
            <person name="Sun H."/>
            <person name="Kurtzman C.P."/>
            <person name="Blackwell M."/>
            <person name="Grigoriev I.V."/>
            <person name="Jeffries T.W."/>
        </authorList>
    </citation>
    <scope>NUCLEOTIDE SEQUENCE [LARGE SCALE GENOMIC DNA]</scope>
    <source>
        <strain evidence="1 2">NRRL Y-11557</strain>
    </source>
</reference>
<sequence>MKGALTSSSGTLYATAKKINHSGIERSQQLSVIVSNENLFVRLEIRNQVETASLCTAISRSALELVYAEVVKKLHHHEEEGTIDECSCTVRSQIIQKDADRIEKVRRCGSCHKVGHNRRKCPKLLNQHLSSQGADECGCVLTQTTNTIKEMAENGG</sequence>
<proteinExistence type="predicted"/>
<evidence type="ECO:0000313" key="1">
    <source>
        <dbReference type="EMBL" id="ODQ70389.1"/>
    </source>
</evidence>
<evidence type="ECO:0000313" key="2">
    <source>
        <dbReference type="Proteomes" id="UP000094385"/>
    </source>
</evidence>
<keyword evidence="2" id="KW-1185">Reference proteome</keyword>
<name>A0A1E3PY62_LIPST</name>
<protein>
    <recommendedName>
        <fullName evidence="3">CCHC-type domain-containing protein</fullName>
    </recommendedName>
</protein>
<dbReference type="Proteomes" id="UP000094385">
    <property type="component" value="Unassembled WGS sequence"/>
</dbReference>
<organism evidence="1 2">
    <name type="scientific">Lipomyces starkeyi NRRL Y-11557</name>
    <dbReference type="NCBI Taxonomy" id="675824"/>
    <lineage>
        <taxon>Eukaryota</taxon>
        <taxon>Fungi</taxon>
        <taxon>Dikarya</taxon>
        <taxon>Ascomycota</taxon>
        <taxon>Saccharomycotina</taxon>
        <taxon>Lipomycetes</taxon>
        <taxon>Lipomycetales</taxon>
        <taxon>Lipomycetaceae</taxon>
        <taxon>Lipomyces</taxon>
    </lineage>
</organism>